<accession>A0A0G4JX95</accession>
<evidence type="ECO:0000313" key="1">
    <source>
        <dbReference type="EMBL" id="CPR17733.1"/>
    </source>
</evidence>
<dbReference type="AlphaFoldDB" id="A0A0G4JX95"/>
<sequence>MVIGGYGHAGTQIVDLLLAVCQAHITVASRNLARASRFVHR</sequence>
<gene>
    <name evidence="1" type="ORF">BN1221_02816</name>
</gene>
<dbReference type="EMBL" id="CGIG01000001">
    <property type="protein sequence ID" value="CPR17733.1"/>
    <property type="molecule type" value="Genomic_DNA"/>
</dbReference>
<evidence type="ECO:0000313" key="2">
    <source>
        <dbReference type="Proteomes" id="UP000044377"/>
    </source>
</evidence>
<protein>
    <submittedName>
        <fullName evidence="1">Uncharacterized protein</fullName>
    </submittedName>
</protein>
<dbReference type="Proteomes" id="UP000044377">
    <property type="component" value="Unassembled WGS sequence"/>
</dbReference>
<name>A0A0G4JX95_9GAMM</name>
<keyword evidence="2" id="KW-1185">Reference proteome</keyword>
<proteinExistence type="predicted"/>
<organism evidence="1 2">
    <name type="scientific">Brenneria goodwinii</name>
    <dbReference type="NCBI Taxonomy" id="1109412"/>
    <lineage>
        <taxon>Bacteria</taxon>
        <taxon>Pseudomonadati</taxon>
        <taxon>Pseudomonadota</taxon>
        <taxon>Gammaproteobacteria</taxon>
        <taxon>Enterobacterales</taxon>
        <taxon>Pectobacteriaceae</taxon>
        <taxon>Brenneria</taxon>
    </lineage>
</organism>
<reference evidence="2" key="1">
    <citation type="submission" date="2015-01" db="EMBL/GenBank/DDBJ databases">
        <authorList>
            <person name="Paterson Steve"/>
        </authorList>
    </citation>
    <scope>NUCLEOTIDE SEQUENCE [LARGE SCALE GENOMIC DNA]</scope>
    <source>
        <strain evidence="2">OBR1</strain>
    </source>
</reference>